<feature type="transmembrane region" description="Helical" evidence="5">
    <location>
        <begin position="100"/>
        <end position="126"/>
    </location>
</feature>
<gene>
    <name evidence="8" type="ORF">AArcS_2692</name>
</gene>
<feature type="domain" description="TM2" evidence="6">
    <location>
        <begin position="74"/>
        <end position="122"/>
    </location>
</feature>
<keyword evidence="4 5" id="KW-0472">Membrane</keyword>
<dbReference type="Pfam" id="PF12773">
    <property type="entry name" value="DZR"/>
    <property type="match status" value="1"/>
</dbReference>
<organism evidence="8 9">
    <name type="scientific">Natranaeroarchaeum sulfidigenes</name>
    <dbReference type="NCBI Taxonomy" id="2784880"/>
    <lineage>
        <taxon>Archaea</taxon>
        <taxon>Methanobacteriati</taxon>
        <taxon>Methanobacteriota</taxon>
        <taxon>Stenosarchaea group</taxon>
        <taxon>Halobacteria</taxon>
        <taxon>Halobacteriales</taxon>
        <taxon>Natronoarchaeaceae</taxon>
        <taxon>Natranaeroarchaeum</taxon>
    </lineage>
</organism>
<keyword evidence="9" id="KW-1185">Reference proteome</keyword>
<dbReference type="EMBL" id="CP064786">
    <property type="protein sequence ID" value="QSG03888.1"/>
    <property type="molecule type" value="Genomic_DNA"/>
</dbReference>
<dbReference type="InterPro" id="IPR007829">
    <property type="entry name" value="TM2"/>
</dbReference>
<evidence type="ECO:0000313" key="8">
    <source>
        <dbReference type="EMBL" id="QSG03888.1"/>
    </source>
</evidence>
<dbReference type="InterPro" id="IPR025874">
    <property type="entry name" value="DZR"/>
</dbReference>
<evidence type="ECO:0000259" key="7">
    <source>
        <dbReference type="Pfam" id="PF12773"/>
    </source>
</evidence>
<dbReference type="AlphaFoldDB" id="A0A897MV43"/>
<dbReference type="RefSeq" id="WP_238477927.1">
    <property type="nucleotide sequence ID" value="NZ_CP064786.1"/>
</dbReference>
<keyword evidence="2 5" id="KW-0812">Transmembrane</keyword>
<protein>
    <submittedName>
        <fullName evidence="8">Zn-ribbon domain containing protein</fullName>
    </submittedName>
</protein>
<evidence type="ECO:0000256" key="5">
    <source>
        <dbReference type="SAM" id="Phobius"/>
    </source>
</evidence>
<dbReference type="GO" id="GO:0016020">
    <property type="term" value="C:membrane"/>
    <property type="evidence" value="ECO:0007669"/>
    <property type="project" value="UniProtKB-SubCell"/>
</dbReference>
<evidence type="ECO:0000256" key="4">
    <source>
        <dbReference type="ARBA" id="ARBA00023136"/>
    </source>
</evidence>
<evidence type="ECO:0000313" key="9">
    <source>
        <dbReference type="Proteomes" id="UP000663586"/>
    </source>
</evidence>
<name>A0A897MV43_9EURY</name>
<sequence>MSYCRNCGSQIDGDADLCLDCGVNQSATVGEDQQTRSDNEKYCAECGEAINRKAEICPECGVRQPGVSGDASTDKIVAGIFALLLGGIGVHKFYQGNVKYGVLYLCFFWTGIPALLGLIEGILMLVADDAEYERRYADGAILGKF</sequence>
<accession>A0A897MV43</accession>
<reference evidence="8" key="1">
    <citation type="submission" date="2020-11" db="EMBL/GenBank/DDBJ databases">
        <title>Carbohydrate-dependent, anaerobic sulfur respiration: A novel catabolism in halophilic archaea.</title>
        <authorList>
            <person name="Sorokin D.Y."/>
            <person name="Messina E."/>
            <person name="Smedile F."/>
            <person name="La Cono V."/>
            <person name="Hallsworth J.E."/>
            <person name="Yakimov M.M."/>
        </authorList>
    </citation>
    <scope>NUCLEOTIDE SEQUENCE</scope>
    <source>
        <strain evidence="8">AArc-S</strain>
    </source>
</reference>
<comment type="subcellular location">
    <subcellularLocation>
        <location evidence="1">Membrane</location>
        <topology evidence="1">Multi-pass membrane protein</topology>
    </subcellularLocation>
</comment>
<evidence type="ECO:0000256" key="3">
    <source>
        <dbReference type="ARBA" id="ARBA00022989"/>
    </source>
</evidence>
<feature type="domain" description="DZANK-type" evidence="7">
    <location>
        <begin position="4"/>
        <end position="61"/>
    </location>
</feature>
<evidence type="ECO:0000256" key="2">
    <source>
        <dbReference type="ARBA" id="ARBA00022692"/>
    </source>
</evidence>
<evidence type="ECO:0000259" key="6">
    <source>
        <dbReference type="Pfam" id="PF05154"/>
    </source>
</evidence>
<proteinExistence type="predicted"/>
<dbReference type="GeneID" id="70686073"/>
<dbReference type="Pfam" id="PF05154">
    <property type="entry name" value="TM2"/>
    <property type="match status" value="1"/>
</dbReference>
<keyword evidence="3 5" id="KW-1133">Transmembrane helix</keyword>
<dbReference type="Proteomes" id="UP000663586">
    <property type="component" value="Chromosome"/>
</dbReference>
<dbReference type="KEGG" id="hara:AArcS_2692"/>
<feature type="transmembrane region" description="Helical" evidence="5">
    <location>
        <begin position="76"/>
        <end position="94"/>
    </location>
</feature>
<evidence type="ECO:0000256" key="1">
    <source>
        <dbReference type="ARBA" id="ARBA00004141"/>
    </source>
</evidence>